<dbReference type="Gene3D" id="1.10.260.40">
    <property type="entry name" value="lambda repressor-like DNA-binding domains"/>
    <property type="match status" value="1"/>
</dbReference>
<dbReference type="PANTHER" id="PTHR35010:SF2">
    <property type="entry name" value="BLL4672 PROTEIN"/>
    <property type="match status" value="1"/>
</dbReference>
<dbReference type="Gene3D" id="3.30.450.180">
    <property type="match status" value="1"/>
</dbReference>
<gene>
    <name evidence="3" type="ORF">FHS40_002528</name>
</gene>
<dbReference type="InterPro" id="IPR001387">
    <property type="entry name" value="Cro/C1-type_HTH"/>
</dbReference>
<dbReference type="AlphaFoldDB" id="A0A7W8AU59"/>
<comment type="caution">
    <text evidence="3">The sequence shown here is derived from an EMBL/GenBank/DDBJ whole genome shotgun (WGS) entry which is preliminary data.</text>
</comment>
<dbReference type="InterPro" id="IPR041413">
    <property type="entry name" value="MLTR_LBD"/>
</dbReference>
<dbReference type="PANTHER" id="PTHR35010">
    <property type="entry name" value="BLL4672 PROTEIN-RELATED"/>
    <property type="match status" value="1"/>
</dbReference>
<reference evidence="3 4" key="1">
    <citation type="submission" date="2020-08" db="EMBL/GenBank/DDBJ databases">
        <title>Genomic Encyclopedia of Type Strains, Phase III (KMG-III): the genomes of soil and plant-associated and newly described type strains.</title>
        <authorList>
            <person name="Whitman W."/>
        </authorList>
    </citation>
    <scope>NUCLEOTIDE SEQUENCE [LARGE SCALE GENOMIC DNA]</scope>
    <source>
        <strain evidence="3 4">CECT 3146</strain>
    </source>
</reference>
<dbReference type="InterPro" id="IPR010982">
    <property type="entry name" value="Lambda_DNA-bd_dom_sf"/>
</dbReference>
<feature type="compositionally biased region" description="Pro residues" evidence="1">
    <location>
        <begin position="19"/>
        <end position="34"/>
    </location>
</feature>
<dbReference type="SUPFAM" id="SSF47413">
    <property type="entry name" value="lambda repressor-like DNA-binding domains"/>
    <property type="match status" value="1"/>
</dbReference>
<dbReference type="SMART" id="SM00530">
    <property type="entry name" value="HTH_XRE"/>
    <property type="match status" value="1"/>
</dbReference>
<feature type="compositionally biased region" description="Low complexity" evidence="1">
    <location>
        <begin position="59"/>
        <end position="86"/>
    </location>
</feature>
<proteinExistence type="predicted"/>
<dbReference type="Proteomes" id="UP000549009">
    <property type="component" value="Unassembled WGS sequence"/>
</dbReference>
<evidence type="ECO:0000313" key="3">
    <source>
        <dbReference type="EMBL" id="MBB5103475.1"/>
    </source>
</evidence>
<protein>
    <submittedName>
        <fullName evidence="3">Transcriptional regulator with XRE-family HTH domain</fullName>
    </submittedName>
</protein>
<sequence length="400" mass="43136">MDTKHRARPRTAPGSAHPGPAPRRVPPSRAPGPTTPATEPESTTQENTAPQNTAPEPPGVRGAGRPTGAARGSATGRTPRTADAPGAPAPAPVSPKAPASPTAAARRRPELAAFLRGRRARVTPADVGMPPGPRRRTPGLRREEVAQLSGVGVTWYTWLEQGRPINASAQVLDAVARTLRLDRAEREHLYHLAEVPYAVRHEAAAEAVGAEIQGLIDALDPHPAVVYNTRYDILATNPAYRDLFLVPETEAIGVPNVLWTLFVVPRSDCPLVFRDSELPVMVATLRGAYGRHVGEPAWEEFVRGLSLASQEFADLWASGNVIPPGPRVKTFRHTAVGELRMTSVSLSINGMPECRIVAYTPDDEETRQGVARLRELRRAEADQEEATSREPEKTAKSPAP</sequence>
<dbReference type="CDD" id="cd00093">
    <property type="entry name" value="HTH_XRE"/>
    <property type="match status" value="1"/>
</dbReference>
<evidence type="ECO:0000259" key="2">
    <source>
        <dbReference type="SMART" id="SM00530"/>
    </source>
</evidence>
<feature type="region of interest" description="Disordered" evidence="1">
    <location>
        <begin position="1"/>
        <end position="138"/>
    </location>
</feature>
<feature type="region of interest" description="Disordered" evidence="1">
    <location>
        <begin position="375"/>
        <end position="400"/>
    </location>
</feature>
<accession>A0A7W8AU59</accession>
<dbReference type="GO" id="GO:0003677">
    <property type="term" value="F:DNA binding"/>
    <property type="evidence" value="ECO:0007669"/>
    <property type="project" value="InterPro"/>
</dbReference>
<feature type="compositionally biased region" description="Polar residues" evidence="1">
    <location>
        <begin position="45"/>
        <end position="54"/>
    </location>
</feature>
<feature type="domain" description="HTH cro/C1-type" evidence="2">
    <location>
        <begin position="114"/>
        <end position="186"/>
    </location>
</feature>
<evidence type="ECO:0000256" key="1">
    <source>
        <dbReference type="SAM" id="MobiDB-lite"/>
    </source>
</evidence>
<dbReference type="Pfam" id="PF13560">
    <property type="entry name" value="HTH_31"/>
    <property type="match status" value="1"/>
</dbReference>
<dbReference type="Pfam" id="PF17765">
    <property type="entry name" value="MLTR_LBD"/>
    <property type="match status" value="1"/>
</dbReference>
<feature type="compositionally biased region" description="Low complexity" evidence="1">
    <location>
        <begin position="35"/>
        <end position="44"/>
    </location>
</feature>
<organism evidence="3 4">
    <name type="scientific">Streptomyces spectabilis</name>
    <dbReference type="NCBI Taxonomy" id="68270"/>
    <lineage>
        <taxon>Bacteria</taxon>
        <taxon>Bacillati</taxon>
        <taxon>Actinomycetota</taxon>
        <taxon>Actinomycetes</taxon>
        <taxon>Kitasatosporales</taxon>
        <taxon>Streptomycetaceae</taxon>
        <taxon>Streptomyces</taxon>
    </lineage>
</organism>
<keyword evidence="4" id="KW-1185">Reference proteome</keyword>
<name>A0A7W8AU59_STRST</name>
<dbReference type="EMBL" id="JACHJD010000003">
    <property type="protein sequence ID" value="MBB5103475.1"/>
    <property type="molecule type" value="Genomic_DNA"/>
</dbReference>
<evidence type="ECO:0000313" key="4">
    <source>
        <dbReference type="Proteomes" id="UP000549009"/>
    </source>
</evidence>